<dbReference type="SUPFAM" id="SSF53098">
    <property type="entry name" value="Ribonuclease H-like"/>
    <property type="match status" value="1"/>
</dbReference>
<evidence type="ECO:0000313" key="2">
    <source>
        <dbReference type="EMBL" id="CAE7388722.1"/>
    </source>
</evidence>
<feature type="chain" id="PRO_5032795375" evidence="1">
    <location>
        <begin position="40"/>
        <end position="556"/>
    </location>
</feature>
<name>A0A812QFM7_9DINO</name>
<sequence length="556" mass="61285">MANTKSRHECSKRVEIRKDSFPLLLLLLLTATATTTATAAENQNNNPQHQPGDGGLGLGALCWAMLRKKLDKRIELRRSDWTGPLNDEQVQYAACDAFVAVEIMEEMHARHCAPPTTIREWCSDLIDKLPKGGLQPRRTGPKKPPKAVVHAPKRQTLLYGGIKLLSPKGLHLANVSHAKAAWYVKMGLAHNVEGASSEVLSTVKLNFEPKGVGHAGDAFYLQVMENQCVGCGAKDHLVRFSIVPHVFRALLPRRFKEHSSHDIVLLCHSCYIPASTASQNRRQRLLADAGQRDASAPGAKGRFRVDECKLRARGAAAALRHALPNEVREEKEAILRDFLGKLPGAALTKEEVEQVRVLDVKEAVEGYVSPEVACAKHLRITEACTEDAESSEARCFQFVLDWRQTFLDSVKPQYLPAGWDLHRSIRKHDDLFGVGQVGPAAEVLTLDSDLALLEALKCQPMLLSLQEASLSVTLREALSGKNLSIRAAFDIFDTDKNGSLVGPPVPEPQREPQTSVEDMVETWAALYHLGLRGISADQAVRAEFLLTFGFTALHIM</sequence>
<comment type="caution">
    <text evidence="2">The sequence shown here is derived from an EMBL/GenBank/DDBJ whole genome shotgun (WGS) entry which is preliminary data.</text>
</comment>
<feature type="signal peptide" evidence="1">
    <location>
        <begin position="1"/>
        <end position="39"/>
    </location>
</feature>
<proteinExistence type="predicted"/>
<dbReference type="AlphaFoldDB" id="A0A812QFM7"/>
<gene>
    <name evidence="2" type="primary">Exd2</name>
    <name evidence="2" type="ORF">SNEC2469_LOCUS10554</name>
</gene>
<dbReference type="OrthoDB" id="431948at2759"/>
<organism evidence="2 3">
    <name type="scientific">Symbiodinium necroappetens</name>
    <dbReference type="NCBI Taxonomy" id="1628268"/>
    <lineage>
        <taxon>Eukaryota</taxon>
        <taxon>Sar</taxon>
        <taxon>Alveolata</taxon>
        <taxon>Dinophyceae</taxon>
        <taxon>Suessiales</taxon>
        <taxon>Symbiodiniaceae</taxon>
        <taxon>Symbiodinium</taxon>
    </lineage>
</organism>
<evidence type="ECO:0000256" key="1">
    <source>
        <dbReference type="SAM" id="SignalP"/>
    </source>
</evidence>
<protein>
    <submittedName>
        <fullName evidence="2">Exd2 protein</fullName>
    </submittedName>
</protein>
<keyword evidence="1" id="KW-0732">Signal</keyword>
<accession>A0A812QFM7</accession>
<reference evidence="2" key="1">
    <citation type="submission" date="2021-02" db="EMBL/GenBank/DDBJ databases">
        <authorList>
            <person name="Dougan E. K."/>
            <person name="Rhodes N."/>
            <person name="Thang M."/>
            <person name="Chan C."/>
        </authorList>
    </citation>
    <scope>NUCLEOTIDE SEQUENCE</scope>
</reference>
<evidence type="ECO:0000313" key="3">
    <source>
        <dbReference type="Proteomes" id="UP000601435"/>
    </source>
</evidence>
<dbReference type="Gene3D" id="3.30.420.10">
    <property type="entry name" value="Ribonuclease H-like superfamily/Ribonuclease H"/>
    <property type="match status" value="1"/>
</dbReference>
<dbReference type="EMBL" id="CAJNJA010016809">
    <property type="protein sequence ID" value="CAE7388722.1"/>
    <property type="molecule type" value="Genomic_DNA"/>
</dbReference>
<dbReference type="GO" id="GO:0003676">
    <property type="term" value="F:nucleic acid binding"/>
    <property type="evidence" value="ECO:0007669"/>
    <property type="project" value="InterPro"/>
</dbReference>
<dbReference type="Proteomes" id="UP000601435">
    <property type="component" value="Unassembled WGS sequence"/>
</dbReference>
<dbReference type="InterPro" id="IPR012337">
    <property type="entry name" value="RNaseH-like_sf"/>
</dbReference>
<dbReference type="InterPro" id="IPR036397">
    <property type="entry name" value="RNaseH_sf"/>
</dbReference>
<keyword evidence="3" id="KW-1185">Reference proteome</keyword>